<name>A0ACB9GLN1_9ASTR</name>
<evidence type="ECO:0000313" key="2">
    <source>
        <dbReference type="Proteomes" id="UP001056120"/>
    </source>
</evidence>
<reference evidence="1 2" key="2">
    <citation type="journal article" date="2022" name="Mol. Ecol. Resour.">
        <title>The genomes of chicory, endive, great burdock and yacon provide insights into Asteraceae paleo-polyploidization history and plant inulin production.</title>
        <authorList>
            <person name="Fan W."/>
            <person name="Wang S."/>
            <person name="Wang H."/>
            <person name="Wang A."/>
            <person name="Jiang F."/>
            <person name="Liu H."/>
            <person name="Zhao H."/>
            <person name="Xu D."/>
            <person name="Zhang Y."/>
        </authorList>
    </citation>
    <scope>NUCLEOTIDE SEQUENCE [LARGE SCALE GENOMIC DNA]</scope>
    <source>
        <strain evidence="2">cv. Yunnan</strain>
        <tissue evidence="1">Leaves</tissue>
    </source>
</reference>
<dbReference type="Proteomes" id="UP001056120">
    <property type="component" value="Linkage Group LG14"/>
</dbReference>
<accession>A0ACB9GLN1</accession>
<organism evidence="1 2">
    <name type="scientific">Smallanthus sonchifolius</name>
    <dbReference type="NCBI Taxonomy" id="185202"/>
    <lineage>
        <taxon>Eukaryota</taxon>
        <taxon>Viridiplantae</taxon>
        <taxon>Streptophyta</taxon>
        <taxon>Embryophyta</taxon>
        <taxon>Tracheophyta</taxon>
        <taxon>Spermatophyta</taxon>
        <taxon>Magnoliopsida</taxon>
        <taxon>eudicotyledons</taxon>
        <taxon>Gunneridae</taxon>
        <taxon>Pentapetalae</taxon>
        <taxon>asterids</taxon>
        <taxon>campanulids</taxon>
        <taxon>Asterales</taxon>
        <taxon>Asteraceae</taxon>
        <taxon>Asteroideae</taxon>
        <taxon>Heliantheae alliance</taxon>
        <taxon>Millerieae</taxon>
        <taxon>Smallanthus</taxon>
    </lineage>
</organism>
<evidence type="ECO:0000313" key="1">
    <source>
        <dbReference type="EMBL" id="KAI3784357.1"/>
    </source>
</evidence>
<protein>
    <submittedName>
        <fullName evidence="1">Uncharacterized protein</fullName>
    </submittedName>
</protein>
<gene>
    <name evidence="1" type="ORF">L1987_43455</name>
</gene>
<dbReference type="EMBL" id="CM042031">
    <property type="protein sequence ID" value="KAI3784357.1"/>
    <property type="molecule type" value="Genomic_DNA"/>
</dbReference>
<keyword evidence="2" id="KW-1185">Reference proteome</keyword>
<proteinExistence type="predicted"/>
<comment type="caution">
    <text evidence="1">The sequence shown here is derived from an EMBL/GenBank/DDBJ whole genome shotgun (WGS) entry which is preliminary data.</text>
</comment>
<reference evidence="2" key="1">
    <citation type="journal article" date="2022" name="Mol. Ecol. Resour.">
        <title>The genomes of chicory, endive, great burdock and yacon provide insights into Asteraceae palaeo-polyploidization history and plant inulin production.</title>
        <authorList>
            <person name="Fan W."/>
            <person name="Wang S."/>
            <person name="Wang H."/>
            <person name="Wang A."/>
            <person name="Jiang F."/>
            <person name="Liu H."/>
            <person name="Zhao H."/>
            <person name="Xu D."/>
            <person name="Zhang Y."/>
        </authorList>
    </citation>
    <scope>NUCLEOTIDE SEQUENCE [LARGE SCALE GENOMIC DNA]</scope>
    <source>
        <strain evidence="2">cv. Yunnan</strain>
    </source>
</reference>
<sequence length="198" mass="22894">MGRFFRISSNELSTVSLLEPTVTESSTDSLLIRAESCPRSSRLSVLCSKNTNKSSSADCQGSIANLSARLIYSSLVDSHREMQLFSRLNMDDNHLATVYRDIIEEFWINTEYKVHSVAKKTYVRSFVRGKEVLIYEDVMRVYEKFSGKWTPMFDNMYRGERLPTIKVALKAIKEKKEEKEKIVEKNKRNEKEKEPASC</sequence>